<dbReference type="SUPFAM" id="SSF55729">
    <property type="entry name" value="Acyl-CoA N-acyltransferases (Nat)"/>
    <property type="match status" value="1"/>
</dbReference>
<evidence type="ECO:0000259" key="1">
    <source>
        <dbReference type="Pfam" id="PF00583"/>
    </source>
</evidence>
<evidence type="ECO:0000313" key="3">
    <source>
        <dbReference type="Proteomes" id="UP001338125"/>
    </source>
</evidence>
<protein>
    <recommendedName>
        <fullName evidence="1">N-acetyltransferase domain-containing protein</fullName>
    </recommendedName>
</protein>
<name>A0ABR0SRM9_9HYPO</name>
<dbReference type="EMBL" id="JAVFKD010000004">
    <property type="protein sequence ID" value="KAK5994824.1"/>
    <property type="molecule type" value="Genomic_DNA"/>
</dbReference>
<dbReference type="InterPro" id="IPR000182">
    <property type="entry name" value="GNAT_dom"/>
</dbReference>
<evidence type="ECO:0000313" key="2">
    <source>
        <dbReference type="EMBL" id="KAK5994824.1"/>
    </source>
</evidence>
<dbReference type="Proteomes" id="UP001338125">
    <property type="component" value="Unassembled WGS sequence"/>
</dbReference>
<sequence>MSSPFQVFQIDQDSPNHDQLAAKYRELRLNALKQSPTSFASTFEVEEKYSIEYWSSKLFHPNKKTFICIDKGSSATAALEESQWVAQVTLLGPIPADSFRLPEESGQPPVLSDEEEERWQMLGLFSLPSHRGKGLAKLICRTAYDYLTSFEQGAPKVVLRIMVKPENTVTLNMYSSMGFADAGKCTLEEALRANGETDHIPENPSEKFKTRSGIIMQLPLQRQR</sequence>
<dbReference type="InterPro" id="IPR016181">
    <property type="entry name" value="Acyl_CoA_acyltransferase"/>
</dbReference>
<feature type="domain" description="N-acetyltransferase" evidence="1">
    <location>
        <begin position="109"/>
        <end position="179"/>
    </location>
</feature>
<keyword evidence="3" id="KW-1185">Reference proteome</keyword>
<dbReference type="CDD" id="cd04301">
    <property type="entry name" value="NAT_SF"/>
    <property type="match status" value="1"/>
</dbReference>
<dbReference type="Pfam" id="PF00583">
    <property type="entry name" value="Acetyltransf_1"/>
    <property type="match status" value="1"/>
</dbReference>
<organism evidence="2 3">
    <name type="scientific">Cladobotryum mycophilum</name>
    <dbReference type="NCBI Taxonomy" id="491253"/>
    <lineage>
        <taxon>Eukaryota</taxon>
        <taxon>Fungi</taxon>
        <taxon>Dikarya</taxon>
        <taxon>Ascomycota</taxon>
        <taxon>Pezizomycotina</taxon>
        <taxon>Sordariomycetes</taxon>
        <taxon>Hypocreomycetidae</taxon>
        <taxon>Hypocreales</taxon>
        <taxon>Hypocreaceae</taxon>
        <taxon>Cladobotryum</taxon>
    </lineage>
</organism>
<proteinExistence type="predicted"/>
<comment type="caution">
    <text evidence="2">The sequence shown here is derived from an EMBL/GenBank/DDBJ whole genome shotgun (WGS) entry which is preliminary data.</text>
</comment>
<reference evidence="2 3" key="1">
    <citation type="submission" date="2024-01" db="EMBL/GenBank/DDBJ databases">
        <title>Complete genome of Cladobotryum mycophilum ATHUM6906.</title>
        <authorList>
            <person name="Christinaki A.C."/>
            <person name="Myridakis A.I."/>
            <person name="Kouvelis V.N."/>
        </authorList>
    </citation>
    <scope>NUCLEOTIDE SEQUENCE [LARGE SCALE GENOMIC DNA]</scope>
    <source>
        <strain evidence="2 3">ATHUM6906</strain>
    </source>
</reference>
<dbReference type="Gene3D" id="3.40.630.30">
    <property type="match status" value="1"/>
</dbReference>
<gene>
    <name evidence="2" type="ORF">PT974_03210</name>
</gene>
<accession>A0ABR0SRM9</accession>